<comment type="caution">
    <text evidence="1">The sequence shown here is derived from an EMBL/GenBank/DDBJ whole genome shotgun (WGS) entry which is preliminary data.</text>
</comment>
<accession>A0ABQ9CR25</accession>
<keyword evidence="2" id="KW-1185">Reference proteome</keyword>
<dbReference type="Proteomes" id="UP001145742">
    <property type="component" value="Unassembled WGS sequence"/>
</dbReference>
<keyword evidence="1" id="KW-0695">RNA-directed DNA polymerase</keyword>
<dbReference type="PANTHER" id="PTHR33395:SF22">
    <property type="entry name" value="REVERSE TRANSCRIPTASE DOMAIN-CONTAINING PROTEIN"/>
    <property type="match status" value="1"/>
</dbReference>
<sequence>MTMTARLINSQSTLKVCKDLLLQLDPYKSMGSEEIRLRILKDLTDANTKPLLMIFERSWESGEVPADWKLGNVVPHFKNCEDNPGNYRPISQTSVAGKVMRWIILGGIEKHLHENSHWSQPAWLHESKVLLIKPDFLLKPDFN</sequence>
<reference evidence="1" key="1">
    <citation type="submission" date="2019-10" db="EMBL/GenBank/DDBJ databases">
        <authorList>
            <person name="Soares A.E.R."/>
            <person name="Aleixo A."/>
            <person name="Schneider P."/>
            <person name="Miyaki C.Y."/>
            <person name="Schneider M.P."/>
            <person name="Mello C."/>
            <person name="Vasconcelos A.T.R."/>
        </authorList>
    </citation>
    <scope>NUCLEOTIDE SEQUENCE</scope>
    <source>
        <tissue evidence="1">Muscle</tissue>
    </source>
</reference>
<name>A0ABQ9CR25_9PASS</name>
<keyword evidence="1" id="KW-0808">Transferase</keyword>
<gene>
    <name evidence="1" type="ORF">WISP_144059</name>
</gene>
<dbReference type="PANTHER" id="PTHR33395">
    <property type="entry name" value="TRANSCRIPTASE, PUTATIVE-RELATED-RELATED"/>
    <property type="match status" value="1"/>
</dbReference>
<dbReference type="EMBL" id="WHWB01034756">
    <property type="protein sequence ID" value="KAJ7404667.1"/>
    <property type="molecule type" value="Genomic_DNA"/>
</dbReference>
<evidence type="ECO:0000313" key="2">
    <source>
        <dbReference type="Proteomes" id="UP001145742"/>
    </source>
</evidence>
<proteinExistence type="predicted"/>
<organism evidence="1 2">
    <name type="scientific">Willisornis vidua</name>
    <name type="common">Xingu scale-backed antbird</name>
    <dbReference type="NCBI Taxonomy" id="1566151"/>
    <lineage>
        <taxon>Eukaryota</taxon>
        <taxon>Metazoa</taxon>
        <taxon>Chordata</taxon>
        <taxon>Craniata</taxon>
        <taxon>Vertebrata</taxon>
        <taxon>Euteleostomi</taxon>
        <taxon>Archelosauria</taxon>
        <taxon>Archosauria</taxon>
        <taxon>Dinosauria</taxon>
        <taxon>Saurischia</taxon>
        <taxon>Theropoda</taxon>
        <taxon>Coelurosauria</taxon>
        <taxon>Aves</taxon>
        <taxon>Neognathae</taxon>
        <taxon>Neoaves</taxon>
        <taxon>Telluraves</taxon>
        <taxon>Australaves</taxon>
        <taxon>Passeriformes</taxon>
        <taxon>Thamnophilidae</taxon>
        <taxon>Willisornis</taxon>
    </lineage>
</organism>
<evidence type="ECO:0000313" key="1">
    <source>
        <dbReference type="EMBL" id="KAJ7404667.1"/>
    </source>
</evidence>
<dbReference type="GO" id="GO:0003964">
    <property type="term" value="F:RNA-directed DNA polymerase activity"/>
    <property type="evidence" value="ECO:0007669"/>
    <property type="project" value="UniProtKB-KW"/>
</dbReference>
<keyword evidence="1" id="KW-0548">Nucleotidyltransferase</keyword>
<protein>
    <submittedName>
        <fullName evidence="1">RNA-directed DNA polymerase from mobile element jockey</fullName>
    </submittedName>
</protein>